<evidence type="ECO:0000256" key="9">
    <source>
        <dbReference type="ARBA" id="ARBA00022840"/>
    </source>
</evidence>
<feature type="transmembrane region" description="Helical" evidence="14">
    <location>
        <begin position="15"/>
        <end position="34"/>
    </location>
</feature>
<evidence type="ECO:0000313" key="19">
    <source>
        <dbReference type="Proteomes" id="UP001139199"/>
    </source>
</evidence>
<dbReference type="PROSITE" id="PS50110">
    <property type="entry name" value="RESPONSE_REGULATORY"/>
    <property type="match status" value="1"/>
</dbReference>
<dbReference type="FunFam" id="3.30.565.10:FF:000010">
    <property type="entry name" value="Sensor histidine kinase RcsC"/>
    <property type="match status" value="1"/>
</dbReference>
<dbReference type="PRINTS" id="PR00344">
    <property type="entry name" value="BCTRLSENSOR"/>
</dbReference>
<dbReference type="SMART" id="SM00448">
    <property type="entry name" value="REC"/>
    <property type="match status" value="1"/>
</dbReference>
<dbReference type="EC" id="2.7.13.3" evidence="3"/>
<dbReference type="Pfam" id="PF00072">
    <property type="entry name" value="Response_reg"/>
    <property type="match status" value="1"/>
</dbReference>
<keyword evidence="11" id="KW-0902">Two-component regulatory system</keyword>
<evidence type="ECO:0000256" key="2">
    <source>
        <dbReference type="ARBA" id="ARBA00004370"/>
    </source>
</evidence>
<evidence type="ECO:0000256" key="7">
    <source>
        <dbReference type="ARBA" id="ARBA00022741"/>
    </source>
</evidence>
<keyword evidence="10 14" id="KW-1133">Transmembrane helix</keyword>
<evidence type="ECO:0000256" key="3">
    <source>
        <dbReference type="ARBA" id="ARBA00012438"/>
    </source>
</evidence>
<evidence type="ECO:0000313" key="18">
    <source>
        <dbReference type="EMBL" id="MCB4799437.1"/>
    </source>
</evidence>
<evidence type="ECO:0000256" key="11">
    <source>
        <dbReference type="ARBA" id="ARBA00023012"/>
    </source>
</evidence>
<dbReference type="PANTHER" id="PTHR45339:SF1">
    <property type="entry name" value="HYBRID SIGNAL TRANSDUCTION HISTIDINE KINASE J"/>
    <property type="match status" value="1"/>
</dbReference>
<reference evidence="18" key="1">
    <citation type="submission" date="2021-10" db="EMBL/GenBank/DDBJ databases">
        <title>Tamlana sargassums sp. nov., and Tamlana laminarinivorans sp. nov., two new bacteria isolated from the brown alga.</title>
        <authorList>
            <person name="Li J."/>
        </authorList>
    </citation>
    <scope>NUCLEOTIDE SEQUENCE</scope>
    <source>
        <strain evidence="18">PT2-4</strain>
    </source>
</reference>
<dbReference type="Pfam" id="PF00512">
    <property type="entry name" value="HisKA"/>
    <property type="match status" value="1"/>
</dbReference>
<evidence type="ECO:0000259" key="16">
    <source>
        <dbReference type="PROSITE" id="PS50110"/>
    </source>
</evidence>
<organism evidence="18 19">
    <name type="scientific">Neotamlana laminarinivorans</name>
    <dbReference type="NCBI Taxonomy" id="2883124"/>
    <lineage>
        <taxon>Bacteria</taxon>
        <taxon>Pseudomonadati</taxon>
        <taxon>Bacteroidota</taxon>
        <taxon>Flavobacteriia</taxon>
        <taxon>Flavobacteriales</taxon>
        <taxon>Flavobacteriaceae</taxon>
        <taxon>Neotamlana</taxon>
    </lineage>
</organism>
<dbReference type="Proteomes" id="UP001139199">
    <property type="component" value="Unassembled WGS sequence"/>
</dbReference>
<keyword evidence="5" id="KW-0808">Transferase</keyword>
<gene>
    <name evidence="18" type="ORF">LG649_11300</name>
</gene>
<evidence type="ECO:0000256" key="12">
    <source>
        <dbReference type="ARBA" id="ARBA00023136"/>
    </source>
</evidence>
<keyword evidence="9" id="KW-0067">ATP-binding</keyword>
<dbReference type="RefSeq" id="WP_226543922.1">
    <property type="nucleotide sequence ID" value="NZ_JAJAPW010000004.1"/>
</dbReference>
<dbReference type="GO" id="GO:0000155">
    <property type="term" value="F:phosphorelay sensor kinase activity"/>
    <property type="evidence" value="ECO:0007669"/>
    <property type="project" value="InterPro"/>
</dbReference>
<dbReference type="CDD" id="cd17546">
    <property type="entry name" value="REC_hyHK_CKI1_RcsC-like"/>
    <property type="match status" value="1"/>
</dbReference>
<dbReference type="EMBL" id="JAJAPW010000004">
    <property type="protein sequence ID" value="MCB4799437.1"/>
    <property type="molecule type" value="Genomic_DNA"/>
</dbReference>
<keyword evidence="19" id="KW-1185">Reference proteome</keyword>
<dbReference type="PANTHER" id="PTHR45339">
    <property type="entry name" value="HYBRID SIGNAL TRANSDUCTION HISTIDINE KINASE J"/>
    <property type="match status" value="1"/>
</dbReference>
<dbReference type="InterPro" id="IPR001789">
    <property type="entry name" value="Sig_transdc_resp-reg_receiver"/>
</dbReference>
<dbReference type="SUPFAM" id="SSF52172">
    <property type="entry name" value="CheY-like"/>
    <property type="match status" value="1"/>
</dbReference>
<keyword evidence="4 13" id="KW-0597">Phosphoprotein</keyword>
<comment type="catalytic activity">
    <reaction evidence="1">
        <text>ATP + protein L-histidine = ADP + protein N-phospho-L-histidine.</text>
        <dbReference type="EC" id="2.7.13.3"/>
    </reaction>
</comment>
<dbReference type="InterPro" id="IPR005467">
    <property type="entry name" value="His_kinase_dom"/>
</dbReference>
<evidence type="ECO:0000259" key="17">
    <source>
        <dbReference type="PROSITE" id="PS50839"/>
    </source>
</evidence>
<name>A0A9X1L4L3_9FLAO</name>
<evidence type="ECO:0000256" key="1">
    <source>
        <dbReference type="ARBA" id="ARBA00000085"/>
    </source>
</evidence>
<dbReference type="InterPro" id="IPR036097">
    <property type="entry name" value="HisK_dim/P_sf"/>
</dbReference>
<dbReference type="InterPro" id="IPR004358">
    <property type="entry name" value="Sig_transdc_His_kin-like_C"/>
</dbReference>
<feature type="transmembrane region" description="Helical" evidence="14">
    <location>
        <begin position="262"/>
        <end position="285"/>
    </location>
</feature>
<comment type="subcellular location">
    <subcellularLocation>
        <location evidence="2">Membrane</location>
    </subcellularLocation>
</comment>
<dbReference type="InterPro" id="IPR006189">
    <property type="entry name" value="CHASE_dom"/>
</dbReference>
<evidence type="ECO:0000256" key="4">
    <source>
        <dbReference type="ARBA" id="ARBA00022553"/>
    </source>
</evidence>
<dbReference type="Pfam" id="PF02518">
    <property type="entry name" value="HATPase_c"/>
    <property type="match status" value="1"/>
</dbReference>
<dbReference type="GO" id="GO:0005524">
    <property type="term" value="F:ATP binding"/>
    <property type="evidence" value="ECO:0007669"/>
    <property type="project" value="UniProtKB-KW"/>
</dbReference>
<dbReference type="Gene3D" id="3.40.50.2300">
    <property type="match status" value="1"/>
</dbReference>
<keyword evidence="8" id="KW-0418">Kinase</keyword>
<feature type="modified residue" description="4-aspartylphosphate" evidence="13">
    <location>
        <position position="622"/>
    </location>
</feature>
<feature type="domain" description="Response regulatory" evidence="16">
    <location>
        <begin position="573"/>
        <end position="687"/>
    </location>
</feature>
<keyword evidence="6 14" id="KW-0812">Transmembrane</keyword>
<evidence type="ECO:0000256" key="10">
    <source>
        <dbReference type="ARBA" id="ARBA00022989"/>
    </source>
</evidence>
<keyword evidence="12 14" id="KW-0472">Membrane</keyword>
<keyword evidence="7" id="KW-0547">Nucleotide-binding</keyword>
<sequence length="692" mass="79337">MIKSQKIPYKLKSKIVLLPLFTFILCITIVFTVFKSSLNSLNTSVENNIDQVGQLTSKEFENILNSDIGKLENLKNRIEFTNGMFLNYWEKDAELLIEQTQSFRFLEWIDSTMVIRKITPLVGNESALNLDISKVEYRRDEWINHAKFNETNITPWSALTQGGHAFLVDVPVYFNNTFQGTISAGMDFNAKFTKFSSSLNNFYAIELYDHTNTLFFQLNSNNKLNTPASFTFNILVDDLDNQQWTLKLFPSKKFQSTKRRELTSITLIIGLLFSLLISLLVYFYLSVVNERKLALETNNKLITTNKKLNKERKKAEKASLAKTEFLSNMSHEIRTPLHAILGFIELLKESKLNKTNKEYLGLMEKSSSNLLNIVNDILDIDKIESGKIELSEIKFNPFQKVKDLIEVNQFIFLKKDLYLKSKYKKVKDLFVTGDEGKFVQIINNLLKNALKFTNHGGITLIYNEKVTQNNKLEIKISIKDTGIGIPPDKMDSIFERFKQIENSIKKQYEGSGLGLAISKIFINMMDGDITVKSKLNEGTTFKFNVVFPILPNQNEFKIKSLTSEDSTNLSKLNVLIVDDNKLNVIVLKKFLESFNIKAQTADNGKVGLDKFKSGNFHLIFMDIHMPVMDGWEATKEIRKLDKDVIILGLSANVTPEAISKALENGMNNYLSKPFKKEHIAKLLNFHFNNYNN</sequence>
<dbReference type="PROSITE" id="PS50109">
    <property type="entry name" value="HIS_KIN"/>
    <property type="match status" value="1"/>
</dbReference>
<evidence type="ECO:0000259" key="15">
    <source>
        <dbReference type="PROSITE" id="PS50109"/>
    </source>
</evidence>
<dbReference type="Gene3D" id="1.10.287.130">
    <property type="match status" value="1"/>
</dbReference>
<dbReference type="CDD" id="cd00082">
    <property type="entry name" value="HisKA"/>
    <property type="match status" value="1"/>
</dbReference>
<dbReference type="SMART" id="SM00388">
    <property type="entry name" value="HisKA"/>
    <property type="match status" value="1"/>
</dbReference>
<evidence type="ECO:0000256" key="14">
    <source>
        <dbReference type="SAM" id="Phobius"/>
    </source>
</evidence>
<dbReference type="AlphaFoldDB" id="A0A9X1L4L3"/>
<dbReference type="GO" id="GO:0016020">
    <property type="term" value="C:membrane"/>
    <property type="evidence" value="ECO:0007669"/>
    <property type="project" value="UniProtKB-SubCell"/>
</dbReference>
<accession>A0A9X1L4L3</accession>
<evidence type="ECO:0000256" key="5">
    <source>
        <dbReference type="ARBA" id="ARBA00022679"/>
    </source>
</evidence>
<dbReference type="Gene3D" id="3.30.565.10">
    <property type="entry name" value="Histidine kinase-like ATPase, C-terminal domain"/>
    <property type="match status" value="1"/>
</dbReference>
<proteinExistence type="predicted"/>
<comment type="caution">
    <text evidence="18">The sequence shown here is derived from an EMBL/GenBank/DDBJ whole genome shotgun (WGS) entry which is preliminary data.</text>
</comment>
<dbReference type="InterPro" id="IPR003661">
    <property type="entry name" value="HisK_dim/P_dom"/>
</dbReference>
<dbReference type="PROSITE" id="PS50839">
    <property type="entry name" value="CHASE"/>
    <property type="match status" value="1"/>
</dbReference>
<protein>
    <recommendedName>
        <fullName evidence="3">histidine kinase</fullName>
        <ecNumber evidence="3">2.7.13.3</ecNumber>
    </recommendedName>
</protein>
<dbReference type="CDD" id="cd16922">
    <property type="entry name" value="HATPase_EvgS-ArcB-TorS-like"/>
    <property type="match status" value="1"/>
</dbReference>
<dbReference type="SUPFAM" id="SSF55874">
    <property type="entry name" value="ATPase domain of HSP90 chaperone/DNA topoisomerase II/histidine kinase"/>
    <property type="match status" value="1"/>
</dbReference>
<dbReference type="InterPro" id="IPR036890">
    <property type="entry name" value="HATPase_C_sf"/>
</dbReference>
<dbReference type="InterPro" id="IPR003594">
    <property type="entry name" value="HATPase_dom"/>
</dbReference>
<evidence type="ECO:0000256" key="13">
    <source>
        <dbReference type="PROSITE-ProRule" id="PRU00169"/>
    </source>
</evidence>
<dbReference type="SMART" id="SM00387">
    <property type="entry name" value="HATPase_c"/>
    <property type="match status" value="1"/>
</dbReference>
<feature type="domain" description="Histidine kinase" evidence="15">
    <location>
        <begin position="328"/>
        <end position="549"/>
    </location>
</feature>
<dbReference type="InterPro" id="IPR011006">
    <property type="entry name" value="CheY-like_superfamily"/>
</dbReference>
<evidence type="ECO:0000256" key="8">
    <source>
        <dbReference type="ARBA" id="ARBA00022777"/>
    </source>
</evidence>
<feature type="domain" description="CHASE" evidence="17">
    <location>
        <begin position="110"/>
        <end position="200"/>
    </location>
</feature>
<evidence type="ECO:0000256" key="6">
    <source>
        <dbReference type="ARBA" id="ARBA00022692"/>
    </source>
</evidence>
<dbReference type="FunFam" id="1.10.287.130:FF:000004">
    <property type="entry name" value="Ethylene receptor 1"/>
    <property type="match status" value="1"/>
</dbReference>
<dbReference type="SUPFAM" id="SSF47384">
    <property type="entry name" value="Homodimeric domain of signal transducing histidine kinase"/>
    <property type="match status" value="1"/>
</dbReference>